<keyword evidence="1" id="KW-0812">Transmembrane</keyword>
<gene>
    <name evidence="3" type="ordered locus">Xcel_2706</name>
</gene>
<feature type="transmembrane region" description="Helical" evidence="1">
    <location>
        <begin position="184"/>
        <end position="210"/>
    </location>
</feature>
<evidence type="ECO:0000256" key="1">
    <source>
        <dbReference type="SAM" id="Phobius"/>
    </source>
</evidence>
<reference evidence="4" key="1">
    <citation type="submission" date="2009-11" db="EMBL/GenBank/DDBJ databases">
        <title>The complete chromosome of Xylanimonas cellulosilytica DSM 15894.</title>
        <authorList>
            <consortium name="US DOE Joint Genome Institute (JGI-PGF)"/>
            <person name="Lucas S."/>
            <person name="Copeland A."/>
            <person name="Lapidus A."/>
            <person name="Glavina del Rio T."/>
            <person name="Dalin E."/>
            <person name="Tice H."/>
            <person name="Bruce D."/>
            <person name="Goodwin L."/>
            <person name="Pitluck S."/>
            <person name="Kyrpides N."/>
            <person name="Mavromatis K."/>
            <person name="Ivanova N."/>
            <person name="Mikhailova N."/>
            <person name="Foster B."/>
            <person name="Clum A."/>
            <person name="Brettin T."/>
            <person name="Detter J.C."/>
            <person name="Han C."/>
            <person name="Larimer F."/>
            <person name="Land M."/>
            <person name="Hauser L."/>
            <person name="Markowitz V."/>
            <person name="Cheng J.F."/>
            <person name="Hugenholtz P."/>
            <person name="Woyke T."/>
            <person name="Wu D."/>
            <person name="Gehrich-Schroeter G."/>
            <person name="Schneider S."/>
            <person name="Pukall S.R."/>
            <person name="Klenk H.P."/>
            <person name="Eisen J.A."/>
        </authorList>
    </citation>
    <scope>NUCLEOTIDE SEQUENCE [LARGE SCALE GENOMIC DNA]</scope>
    <source>
        <strain evidence="4">DSM 15894 / CECT 5975 / LMG 20990 / XIL07</strain>
    </source>
</reference>
<protein>
    <submittedName>
        <fullName evidence="3">Uncharacterized protein</fullName>
    </submittedName>
</protein>
<feature type="chain" id="PRO_5003021033" evidence="2">
    <location>
        <begin position="25"/>
        <end position="920"/>
    </location>
</feature>
<dbReference type="STRING" id="446471.Xcel_2706"/>
<sequence>MRGQLLALVAVIAVGVVAAPPAVAAAGTDAVCAAAAAATADARPGDALALLRGDQPPATPAEQARVRPQGRAVVLTEVPSCPTEHAAAIAAIERAAGLADSAYLWQPGGSAPYPGADESWGESLDRAEQALALDAAATSGKYGVSAATLRTKALGHLPVHAAADSAESWWSTLVGGVKDLGAPLLTLVGALAALLLAARLLAPVTLYWPVLRSPERFTVGVAGLLLTVVGLLVLGFGATVTTTGVDAPGSWAGASELARWLLFWCGAATAVVAGTNTVRRHGRPALDRRRRTPTWSASAGLLGLGVAGLALAGVPPLWLGLVACALGVLLVATLLATRLRLVVEVRGKRAGVPTATGADTGATRLVALLGELAGRPSGGAQVPRGTDVDRLGGAALAELPANAILKVAMSTVQGLLGNTPWQVRVEEGDPESLSVVMTRNGRTAATATYERSTLVAFGIAKDVASRADLLRAAAASVVTTLAEHHTGFEGLCGATDARSLARYYVAITDLRDDAAARQTLLAYATEADPGNWLAQVALGNAVGDRAAEVAELEAYARWIGWALREVSGPTPSPAWSRLPWLRDRAADPGRVQRGFEGLRLRLLFNRAVTDVNLAFARKAATQATPPAGTQAGTSVTTVDGAVVTDVVELWKALAEQAGRHGAARRRNAHLVAELADASLGMVRRAQHALQATPSVVCDATATLRELTRAWTAVTGRATLPSDDEPARTPTGAYNLACWAATTDGIGTQVALRHLRQSFALQENREWVEQDPVLASAVTDGAFRALLAPAPLREILAVPMLAGHAAKLRAVGIETADGLARGSWEDLAGHLMVSPLEARTLIRVAVLATSLPSSPARFDLALVLLRSGHTGAPADADADTCQQLDATVRRLNLTPAEVAKTIADLMAAGWPLPVSVPLLPA</sequence>
<name>D1BXS9_XYLCX</name>
<keyword evidence="1" id="KW-1133">Transmembrane helix</keyword>
<keyword evidence="2" id="KW-0732">Signal</keyword>
<dbReference type="HOGENOM" id="CLU_316848_0_0_11"/>
<dbReference type="EMBL" id="CP001821">
    <property type="protein sequence ID" value="ACZ31720.1"/>
    <property type="molecule type" value="Genomic_DNA"/>
</dbReference>
<accession>D1BXS9</accession>
<dbReference type="OrthoDB" id="4904217at2"/>
<dbReference type="eggNOG" id="ENOG5033CAY">
    <property type="taxonomic scope" value="Bacteria"/>
</dbReference>
<keyword evidence="1" id="KW-0472">Membrane</keyword>
<feature type="transmembrane region" description="Helical" evidence="1">
    <location>
        <begin position="295"/>
        <end position="312"/>
    </location>
</feature>
<feature type="signal peptide" evidence="2">
    <location>
        <begin position="1"/>
        <end position="24"/>
    </location>
</feature>
<proteinExistence type="predicted"/>
<reference evidence="3 4" key="2">
    <citation type="journal article" date="2010" name="Stand. Genomic Sci.">
        <title>Complete genome sequence of Xylanimonas cellulosilytica type strain (XIL07).</title>
        <authorList>
            <person name="Foster B."/>
            <person name="Pukall R."/>
            <person name="Abt B."/>
            <person name="Nolan M."/>
            <person name="Glavina Del Rio T."/>
            <person name="Chen F."/>
            <person name="Lucas S."/>
            <person name="Tice H."/>
            <person name="Pitluck S."/>
            <person name="Cheng J.-F."/>
            <person name="Chertkov O."/>
            <person name="Brettin T."/>
            <person name="Han C."/>
            <person name="Detter J.C."/>
            <person name="Bruce D."/>
            <person name="Goodwin L."/>
            <person name="Ivanova N."/>
            <person name="Mavromatis K."/>
            <person name="Pati A."/>
            <person name="Mikhailova N."/>
            <person name="Chen A."/>
            <person name="Palaniappan K."/>
            <person name="Land M."/>
            <person name="Hauser L."/>
            <person name="Chang Y.-J."/>
            <person name="Jeffries C.D."/>
            <person name="Chain P."/>
            <person name="Rohde M."/>
            <person name="Goeker M."/>
            <person name="Bristow J."/>
            <person name="Eisen J.A."/>
            <person name="Markowitz V."/>
            <person name="Hugenholtz P."/>
            <person name="Kyrpides N.C."/>
            <person name="Klenk H.-P."/>
            <person name="Lapidus A."/>
        </authorList>
    </citation>
    <scope>NUCLEOTIDE SEQUENCE [LARGE SCALE GENOMIC DNA]</scope>
    <source>
        <strain evidence="4">DSM 15894 / CECT 5975 / LMG 20990 / XIL07</strain>
    </source>
</reference>
<dbReference type="KEGG" id="xce:Xcel_2706"/>
<evidence type="ECO:0000256" key="2">
    <source>
        <dbReference type="SAM" id="SignalP"/>
    </source>
</evidence>
<dbReference type="AlphaFoldDB" id="D1BXS9"/>
<feature type="transmembrane region" description="Helical" evidence="1">
    <location>
        <begin position="217"/>
        <end position="237"/>
    </location>
</feature>
<dbReference type="RefSeq" id="WP_012879462.1">
    <property type="nucleotide sequence ID" value="NC_013530.1"/>
</dbReference>
<evidence type="ECO:0000313" key="3">
    <source>
        <dbReference type="EMBL" id="ACZ31720.1"/>
    </source>
</evidence>
<keyword evidence="4" id="KW-1185">Reference proteome</keyword>
<evidence type="ECO:0000313" key="4">
    <source>
        <dbReference type="Proteomes" id="UP000002255"/>
    </source>
</evidence>
<feature type="transmembrane region" description="Helical" evidence="1">
    <location>
        <begin position="257"/>
        <end position="274"/>
    </location>
</feature>
<organism evidence="3 4">
    <name type="scientific">Xylanimonas cellulosilytica (strain DSM 15894 / JCM 12276 / CECT 5975 / KCTC 9989 / LMG 20990 / NBRC 107835 / XIL07)</name>
    <dbReference type="NCBI Taxonomy" id="446471"/>
    <lineage>
        <taxon>Bacteria</taxon>
        <taxon>Bacillati</taxon>
        <taxon>Actinomycetota</taxon>
        <taxon>Actinomycetes</taxon>
        <taxon>Micrococcales</taxon>
        <taxon>Promicromonosporaceae</taxon>
        <taxon>Xylanimonas</taxon>
    </lineage>
</organism>
<dbReference type="Proteomes" id="UP000002255">
    <property type="component" value="Chromosome"/>
</dbReference>